<dbReference type="InterPro" id="IPR010104">
    <property type="entry name" value="TonB_rcpt_bac"/>
</dbReference>
<evidence type="ECO:0000256" key="10">
    <source>
        <dbReference type="SAM" id="SignalP"/>
    </source>
</evidence>
<dbReference type="EMBL" id="CP121195">
    <property type="protein sequence ID" value="XBH13612.1"/>
    <property type="molecule type" value="Genomic_DNA"/>
</dbReference>
<dbReference type="Gene3D" id="2.60.40.1120">
    <property type="entry name" value="Carboxypeptidase-like, regulatory domain"/>
    <property type="match status" value="1"/>
</dbReference>
<evidence type="ECO:0000256" key="6">
    <source>
        <dbReference type="ARBA" id="ARBA00023136"/>
    </source>
</evidence>
<dbReference type="KEGG" id="epl:P4G45_00190"/>
<keyword evidence="7 8" id="KW-0998">Cell outer membrane</keyword>
<dbReference type="Pfam" id="PF13620">
    <property type="entry name" value="CarboxypepD_reg"/>
    <property type="match status" value="1"/>
</dbReference>
<evidence type="ECO:0000256" key="2">
    <source>
        <dbReference type="ARBA" id="ARBA00022448"/>
    </source>
</evidence>
<keyword evidence="10" id="KW-0732">Signal</keyword>
<accession>A0AAU7CZ39</accession>
<dbReference type="PANTHER" id="PTHR40980:SF4">
    <property type="entry name" value="TONB-DEPENDENT RECEPTOR-LIKE BETA-BARREL DOMAIN-CONTAINING PROTEIN"/>
    <property type="match status" value="1"/>
</dbReference>
<evidence type="ECO:0000256" key="8">
    <source>
        <dbReference type="PROSITE-ProRule" id="PRU01360"/>
    </source>
</evidence>
<keyword evidence="6 8" id="KW-0472">Membrane</keyword>
<dbReference type="GO" id="GO:0009279">
    <property type="term" value="C:cell outer membrane"/>
    <property type="evidence" value="ECO:0007669"/>
    <property type="project" value="UniProtKB-SubCell"/>
</dbReference>
<dbReference type="Pfam" id="PF07715">
    <property type="entry name" value="Plug"/>
    <property type="match status" value="1"/>
</dbReference>
<dbReference type="PROSITE" id="PS52016">
    <property type="entry name" value="TONB_DEPENDENT_REC_3"/>
    <property type="match status" value="1"/>
</dbReference>
<evidence type="ECO:0000256" key="7">
    <source>
        <dbReference type="ARBA" id="ARBA00023237"/>
    </source>
</evidence>
<protein>
    <submittedName>
        <fullName evidence="14">TonB-dependent receptor</fullName>
    </submittedName>
</protein>
<sequence length="947" mass="101807">MPFRRVCTFLVLILLTLAGSARGQSGRGTLIGAITDVQGAALQGVKVTLNPGGATAVTDATGQFTLIGVAAGQYTVTASYAGFTPYVKVATVADGKSVRVDAALQIASNKQDVQVYAPRQGGELEAINRTINADNIINVLPADVITSLPNANIADALGRLPSVTLERDEGEGKYVQIRGTEPRLTNTTIDGVNIASAETVRQIKLDIIPADLVESVQINKTLQANMPGDGIGGSVDLRTKSATDTPTISLEGGGGYTNIIGGRPVYQFDGTLGKRFLADKKLGVIFSGSYDWNGRGINDVEPGPIVLGGYDERDYQYYRQRLGFAGTVDYKFSDTSNIYLKGLYSLFHNYGNRWDYNLSTTFTTDGQPDGTGTSSFGAEIRRPIQDLGSLQLGGRHTISRSLLSWDTETSVGRTRDQGYSDASFAPGPNSNLQAIQYGLDVSQPLTPKLTTPSGVNVFDPAQYFYTGQRINNYYNPEVDLGFGASLATSYNAGSHASIFEFGGRFRNVHKFANQDTRYYVPTAAAGDQSLSMTRFLNNFSDPDYYSKKYVFGPAVDYNKVTAFTATVEDISKAQLGNNFNFIEKVSAGYVMNTIELNRFRVVAGLRFENTSEDDAGNTAANTPSAPTTKGSYLDVLPSASVRYAVTPTSGLRAVYGRGLSRPNFSDLVSFASISPGGVRTLSSVGNPNLKAEHADNVDLLYENNLRSSGLLQAGVFYKHLSDPIIPLNTIVPDPANPGKTIIQTQPQNAGSAFVYGFEIAYQQHFNYLPGLFGGLGLSANYGYSASQVSFPGLNPDGTGNAFGRSDKPDLLRQAPNTWNISPTYDKRNLSVRLGLSYNAANIFAYNYNDSNAGPVVFNNGNPDGTGNTATGGGIKGPNGDLYLYSHLQTDLQGSYNLGRGFTAVVYGLNLNNEVFGFYQGSTSNPIQREFYKATVGGSLRWSPGHER</sequence>
<dbReference type="InterPro" id="IPR000531">
    <property type="entry name" value="Beta-barrel_TonB"/>
</dbReference>
<evidence type="ECO:0000313" key="14">
    <source>
        <dbReference type="EMBL" id="XBH13612.1"/>
    </source>
</evidence>
<dbReference type="InterPro" id="IPR039426">
    <property type="entry name" value="TonB-dep_rcpt-like"/>
</dbReference>
<feature type="domain" description="TonB-dependent receptor-like beta-barrel" evidence="11">
    <location>
        <begin position="414"/>
        <end position="910"/>
    </location>
</feature>
<keyword evidence="4 8" id="KW-0812">Transmembrane</keyword>
<gene>
    <name evidence="13" type="ORF">P4G45_00190</name>
    <name evidence="14" type="ORF">P8936_00195</name>
</gene>
<accession>A0AAU7D6E3</accession>
<dbReference type="SUPFAM" id="SSF49452">
    <property type="entry name" value="Starch-binding domain-like"/>
    <property type="match status" value="1"/>
</dbReference>
<dbReference type="InterPro" id="IPR013784">
    <property type="entry name" value="Carb-bd-like_fold"/>
</dbReference>
<name>A0AAU7D6E3_9BACT</name>
<dbReference type="SUPFAM" id="SSF56935">
    <property type="entry name" value="Porins"/>
    <property type="match status" value="1"/>
</dbReference>
<keyword evidence="2 8" id="KW-0813">Transport</keyword>
<comment type="subcellular location">
    <subcellularLocation>
        <location evidence="1 8">Cell outer membrane</location>
        <topology evidence="1 8">Multi-pass membrane protein</topology>
    </subcellularLocation>
</comment>
<dbReference type="NCBIfam" id="TIGR01782">
    <property type="entry name" value="TonB-Xanth-Caul"/>
    <property type="match status" value="1"/>
</dbReference>
<evidence type="ECO:0000259" key="12">
    <source>
        <dbReference type="Pfam" id="PF07715"/>
    </source>
</evidence>
<evidence type="ECO:0000259" key="11">
    <source>
        <dbReference type="Pfam" id="PF00593"/>
    </source>
</evidence>
<proteinExistence type="inferred from homology"/>
<dbReference type="RefSeq" id="WP_348267680.1">
    <property type="nucleotide sequence ID" value="NZ_CP121194.1"/>
</dbReference>
<evidence type="ECO:0000313" key="13">
    <source>
        <dbReference type="EMBL" id="XBH10175.1"/>
    </source>
</evidence>
<feature type="chain" id="PRO_5043288541" evidence="10">
    <location>
        <begin position="24"/>
        <end position="947"/>
    </location>
</feature>
<dbReference type="InterPro" id="IPR012910">
    <property type="entry name" value="Plug_dom"/>
</dbReference>
<dbReference type="GO" id="GO:0030246">
    <property type="term" value="F:carbohydrate binding"/>
    <property type="evidence" value="ECO:0007669"/>
    <property type="project" value="InterPro"/>
</dbReference>
<evidence type="ECO:0000256" key="5">
    <source>
        <dbReference type="ARBA" id="ARBA00023077"/>
    </source>
</evidence>
<reference evidence="14" key="1">
    <citation type="submission" date="2023-03" db="EMBL/GenBank/DDBJ databases">
        <title>Edaphobacter sp.</title>
        <authorList>
            <person name="Huber K.J."/>
            <person name="Papendorf J."/>
            <person name="Pilke C."/>
            <person name="Bunk B."/>
            <person name="Sproeer C."/>
            <person name="Pester M."/>
        </authorList>
    </citation>
    <scope>NUCLEOTIDE SEQUENCE</scope>
    <source>
        <strain evidence="13">DSM 109919</strain>
        <strain evidence="14">DSM 109920</strain>
    </source>
</reference>
<dbReference type="Gene3D" id="2.40.170.20">
    <property type="entry name" value="TonB-dependent receptor, beta-barrel domain"/>
    <property type="match status" value="1"/>
</dbReference>
<evidence type="ECO:0000256" key="3">
    <source>
        <dbReference type="ARBA" id="ARBA00022452"/>
    </source>
</evidence>
<organism evidence="14">
    <name type="scientific">Edaphobacter paludis</name>
    <dbReference type="NCBI Taxonomy" id="3035702"/>
    <lineage>
        <taxon>Bacteria</taxon>
        <taxon>Pseudomonadati</taxon>
        <taxon>Acidobacteriota</taxon>
        <taxon>Terriglobia</taxon>
        <taxon>Terriglobales</taxon>
        <taxon>Acidobacteriaceae</taxon>
        <taxon>Edaphobacter</taxon>
    </lineage>
</organism>
<evidence type="ECO:0000256" key="4">
    <source>
        <dbReference type="ARBA" id="ARBA00022692"/>
    </source>
</evidence>
<dbReference type="Pfam" id="PF00593">
    <property type="entry name" value="TonB_dep_Rec_b-barrel"/>
    <property type="match status" value="1"/>
</dbReference>
<feature type="signal peptide" evidence="10">
    <location>
        <begin position="1"/>
        <end position="23"/>
    </location>
</feature>
<dbReference type="InterPro" id="IPR036942">
    <property type="entry name" value="Beta-barrel_TonB_sf"/>
</dbReference>
<dbReference type="InterPro" id="IPR037066">
    <property type="entry name" value="Plug_dom_sf"/>
</dbReference>
<dbReference type="PANTHER" id="PTHR40980">
    <property type="entry name" value="PLUG DOMAIN-CONTAINING PROTEIN"/>
    <property type="match status" value="1"/>
</dbReference>
<keyword evidence="14" id="KW-0675">Receptor</keyword>
<comment type="similarity">
    <text evidence="8 9">Belongs to the TonB-dependent receptor family.</text>
</comment>
<dbReference type="AlphaFoldDB" id="A0AAU7D6E3"/>
<feature type="domain" description="TonB-dependent receptor plug" evidence="12">
    <location>
        <begin position="134"/>
        <end position="233"/>
    </location>
</feature>
<keyword evidence="3 8" id="KW-1134">Transmembrane beta strand</keyword>
<keyword evidence="5 9" id="KW-0798">TonB box</keyword>
<evidence type="ECO:0000256" key="9">
    <source>
        <dbReference type="RuleBase" id="RU003357"/>
    </source>
</evidence>
<dbReference type="Gene3D" id="2.170.130.10">
    <property type="entry name" value="TonB-dependent receptor, plug domain"/>
    <property type="match status" value="1"/>
</dbReference>
<dbReference type="EMBL" id="CP121194">
    <property type="protein sequence ID" value="XBH10175.1"/>
    <property type="molecule type" value="Genomic_DNA"/>
</dbReference>
<evidence type="ECO:0000256" key="1">
    <source>
        <dbReference type="ARBA" id="ARBA00004571"/>
    </source>
</evidence>